<dbReference type="AlphaFoldDB" id="A0A024TU46"/>
<evidence type="ECO:0000259" key="5">
    <source>
        <dbReference type="PROSITE" id="PS50056"/>
    </source>
</evidence>
<dbReference type="InterPro" id="IPR029006">
    <property type="entry name" value="ADF-H/Gelsolin-like_dom_sf"/>
</dbReference>
<dbReference type="Gene3D" id="3.40.20.10">
    <property type="entry name" value="Severin"/>
    <property type="match status" value="1"/>
</dbReference>
<dbReference type="InterPro" id="IPR029021">
    <property type="entry name" value="Prot-tyrosine_phosphatase-like"/>
</dbReference>
<evidence type="ECO:0000313" key="6">
    <source>
        <dbReference type="EMBL" id="ETV97504.1"/>
    </source>
</evidence>
<keyword evidence="1" id="KW-0378">Hydrolase</keyword>
<dbReference type="GO" id="GO:0004721">
    <property type="term" value="F:phosphoprotein phosphatase activity"/>
    <property type="evidence" value="ECO:0007669"/>
    <property type="project" value="UniProtKB-KW"/>
</dbReference>
<feature type="domain" description="Tyrosine specific protein phosphatases" evidence="5">
    <location>
        <begin position="242"/>
        <end position="300"/>
    </location>
</feature>
<dbReference type="STRING" id="157072.A0A024TU46"/>
<dbReference type="InterPro" id="IPR000340">
    <property type="entry name" value="Dual-sp_phosphatase_cat-dom"/>
</dbReference>
<evidence type="ECO:0000256" key="3">
    <source>
        <dbReference type="SAM" id="MobiDB-lite"/>
    </source>
</evidence>
<dbReference type="PROSITE" id="PS00383">
    <property type="entry name" value="TYR_PHOSPHATASE_1"/>
    <property type="match status" value="1"/>
</dbReference>
<dbReference type="Gene3D" id="3.90.190.10">
    <property type="entry name" value="Protein tyrosine phosphatase superfamily"/>
    <property type="match status" value="1"/>
</dbReference>
<dbReference type="GeneID" id="20086476"/>
<dbReference type="PROSITE" id="PS50054">
    <property type="entry name" value="TYR_PHOSPHATASE_DUAL"/>
    <property type="match status" value="1"/>
</dbReference>
<gene>
    <name evidence="6" type="ORF">H310_09426</name>
</gene>
<protein>
    <recommendedName>
        <fullName evidence="7">Protein-tyrosine-phosphatase</fullName>
    </recommendedName>
</protein>
<dbReference type="eggNOG" id="KOG1716">
    <property type="taxonomic scope" value="Eukaryota"/>
</dbReference>
<dbReference type="OrthoDB" id="10252009at2759"/>
<evidence type="ECO:0000256" key="2">
    <source>
        <dbReference type="ARBA" id="ARBA00022912"/>
    </source>
</evidence>
<dbReference type="CDD" id="cd14498">
    <property type="entry name" value="DSP"/>
    <property type="match status" value="1"/>
</dbReference>
<dbReference type="InterPro" id="IPR016130">
    <property type="entry name" value="Tyr_Pase_AS"/>
</dbReference>
<feature type="region of interest" description="Disordered" evidence="3">
    <location>
        <begin position="95"/>
        <end position="156"/>
    </location>
</feature>
<feature type="domain" description="Tyrosine-protein phosphatase" evidence="4">
    <location>
        <begin position="179"/>
        <end position="321"/>
    </location>
</feature>
<dbReference type="PROSITE" id="PS50056">
    <property type="entry name" value="TYR_PHOSPHATASE_2"/>
    <property type="match status" value="1"/>
</dbReference>
<organism evidence="6">
    <name type="scientific">Aphanomyces invadans</name>
    <dbReference type="NCBI Taxonomy" id="157072"/>
    <lineage>
        <taxon>Eukaryota</taxon>
        <taxon>Sar</taxon>
        <taxon>Stramenopiles</taxon>
        <taxon>Oomycota</taxon>
        <taxon>Saprolegniomycetes</taxon>
        <taxon>Saprolegniales</taxon>
        <taxon>Verrucalvaceae</taxon>
        <taxon>Aphanomyces</taxon>
    </lineage>
</organism>
<proteinExistence type="predicted"/>
<dbReference type="Pfam" id="PF00782">
    <property type="entry name" value="DSPc"/>
    <property type="match status" value="1"/>
</dbReference>
<dbReference type="RefSeq" id="XP_008873714.1">
    <property type="nucleotide sequence ID" value="XM_008875492.1"/>
</dbReference>
<sequence>MEMKRKHESPSLAASDIGTTATNCRSPPSSQHKIQLQHVASNNPKARKRTPSLITTPFSDDLSEWDAVNQESLSDAAAQVSPPTSRKLSLLLDEAPTKHPQSPNSIEPSPKMIPSSRELLPSPRTPLPSKENDIPTPSTSSTSFPPKRARNRNPGNLLLDLSHMAPVASPTKTMDFTNVCSQVTDFLFVGGASVASQRDVLEQHGITHVINCAASVTPNYFPHVFDYYRLRLRDHATQDIHQHFYSIFQFIDMARSRRGKVFIHCVKGISRSPAMAIAYLMAREQLGLYPALELVRSSRPVIDPNAGFIFQLNEWDSLRRLHTKQPITLFRVDMSRGDVDGVPDVPLPDYPLIIGPVQADHLVASSPSSNPLHDPPQIHEDHAAACFVVCSLETKYCSLWCGRDATDDMIQTGKTAMRLLQTYESFPDTFDVVQSGQEPSEFWSALASEHDPNTM</sequence>
<feature type="compositionally biased region" description="Polar residues" evidence="3">
    <location>
        <begin position="17"/>
        <end position="44"/>
    </location>
</feature>
<reference evidence="6" key="1">
    <citation type="submission" date="2013-12" db="EMBL/GenBank/DDBJ databases">
        <title>The Genome Sequence of Aphanomyces invadans NJM9701.</title>
        <authorList>
            <consortium name="The Broad Institute Genomics Platform"/>
            <person name="Russ C."/>
            <person name="Tyler B."/>
            <person name="van West P."/>
            <person name="Dieguez-Uribeondo J."/>
            <person name="Young S.K."/>
            <person name="Zeng Q."/>
            <person name="Gargeya S."/>
            <person name="Fitzgerald M."/>
            <person name="Abouelleil A."/>
            <person name="Alvarado L."/>
            <person name="Chapman S.B."/>
            <person name="Gainer-Dewar J."/>
            <person name="Goldberg J."/>
            <person name="Griggs A."/>
            <person name="Gujja S."/>
            <person name="Hansen M."/>
            <person name="Howarth C."/>
            <person name="Imamovic A."/>
            <person name="Ireland A."/>
            <person name="Larimer J."/>
            <person name="McCowan C."/>
            <person name="Murphy C."/>
            <person name="Pearson M."/>
            <person name="Poon T.W."/>
            <person name="Priest M."/>
            <person name="Roberts A."/>
            <person name="Saif S."/>
            <person name="Shea T."/>
            <person name="Sykes S."/>
            <person name="Wortman J."/>
            <person name="Nusbaum C."/>
            <person name="Birren B."/>
        </authorList>
    </citation>
    <scope>NUCLEOTIDE SEQUENCE [LARGE SCALE GENOMIC DNA]</scope>
    <source>
        <strain evidence="6">NJM9701</strain>
    </source>
</reference>
<dbReference type="SMART" id="SM00195">
    <property type="entry name" value="DSPc"/>
    <property type="match status" value="1"/>
</dbReference>
<dbReference type="VEuPathDB" id="FungiDB:H310_09426"/>
<dbReference type="InterPro" id="IPR020422">
    <property type="entry name" value="TYR_PHOSPHATASE_DUAL_dom"/>
</dbReference>
<accession>A0A024TU46</accession>
<feature type="compositionally biased region" description="Low complexity" evidence="3">
    <location>
        <begin position="135"/>
        <end position="146"/>
    </location>
</feature>
<dbReference type="SUPFAM" id="SSF55753">
    <property type="entry name" value="Actin depolymerizing proteins"/>
    <property type="match status" value="1"/>
</dbReference>
<evidence type="ECO:0000256" key="1">
    <source>
        <dbReference type="ARBA" id="ARBA00022801"/>
    </source>
</evidence>
<dbReference type="EMBL" id="KI913972">
    <property type="protein sequence ID" value="ETV97504.1"/>
    <property type="molecule type" value="Genomic_DNA"/>
</dbReference>
<dbReference type="PANTHER" id="PTHR46381">
    <property type="entry name" value="MKPA PROTEIN"/>
    <property type="match status" value="1"/>
</dbReference>
<dbReference type="SUPFAM" id="SSF52799">
    <property type="entry name" value="(Phosphotyrosine protein) phosphatases II"/>
    <property type="match status" value="1"/>
</dbReference>
<evidence type="ECO:0000259" key="4">
    <source>
        <dbReference type="PROSITE" id="PS50054"/>
    </source>
</evidence>
<keyword evidence="2" id="KW-0904">Protein phosphatase</keyword>
<feature type="region of interest" description="Disordered" evidence="3">
    <location>
        <begin position="1"/>
        <end position="61"/>
    </location>
</feature>
<name>A0A024TU46_9STRA</name>
<evidence type="ECO:0008006" key="7">
    <source>
        <dbReference type="Google" id="ProtNLM"/>
    </source>
</evidence>
<dbReference type="InterPro" id="IPR000387">
    <property type="entry name" value="Tyr_Pase_dom"/>
</dbReference>
<dbReference type="PANTHER" id="PTHR46381:SF2">
    <property type="entry name" value="MAP KINASE PHOSPHATASE"/>
    <property type="match status" value="1"/>
</dbReference>